<reference evidence="1" key="2">
    <citation type="journal article" date="2022" name="New Phytol.">
        <title>Evolutionary transition to the ectomycorrhizal habit in the genomes of a hyperdiverse lineage of mushroom-forming fungi.</title>
        <authorList>
            <person name="Looney B."/>
            <person name="Miyauchi S."/>
            <person name="Morin E."/>
            <person name="Drula E."/>
            <person name="Courty P.E."/>
            <person name="Kohler A."/>
            <person name="Kuo A."/>
            <person name="LaButti K."/>
            <person name="Pangilinan J."/>
            <person name="Lipzen A."/>
            <person name="Riley R."/>
            <person name="Andreopoulos W."/>
            <person name="He G."/>
            <person name="Johnson J."/>
            <person name="Nolan M."/>
            <person name="Tritt A."/>
            <person name="Barry K.W."/>
            <person name="Grigoriev I.V."/>
            <person name="Nagy L.G."/>
            <person name="Hibbett D."/>
            <person name="Henrissat B."/>
            <person name="Matheny P.B."/>
            <person name="Labbe J."/>
            <person name="Martin F.M."/>
        </authorList>
    </citation>
    <scope>NUCLEOTIDE SEQUENCE</scope>
    <source>
        <strain evidence="1">FP105234-sp</strain>
    </source>
</reference>
<organism evidence="1 2">
    <name type="scientific">Auriscalpium vulgare</name>
    <dbReference type="NCBI Taxonomy" id="40419"/>
    <lineage>
        <taxon>Eukaryota</taxon>
        <taxon>Fungi</taxon>
        <taxon>Dikarya</taxon>
        <taxon>Basidiomycota</taxon>
        <taxon>Agaricomycotina</taxon>
        <taxon>Agaricomycetes</taxon>
        <taxon>Russulales</taxon>
        <taxon>Auriscalpiaceae</taxon>
        <taxon>Auriscalpium</taxon>
    </lineage>
</organism>
<proteinExistence type="predicted"/>
<reference evidence="1" key="1">
    <citation type="submission" date="2021-02" db="EMBL/GenBank/DDBJ databases">
        <authorList>
            <consortium name="DOE Joint Genome Institute"/>
            <person name="Ahrendt S."/>
            <person name="Looney B.P."/>
            <person name="Miyauchi S."/>
            <person name="Morin E."/>
            <person name="Drula E."/>
            <person name="Courty P.E."/>
            <person name="Chicoki N."/>
            <person name="Fauchery L."/>
            <person name="Kohler A."/>
            <person name="Kuo A."/>
            <person name="Labutti K."/>
            <person name="Pangilinan J."/>
            <person name="Lipzen A."/>
            <person name="Riley R."/>
            <person name="Andreopoulos W."/>
            <person name="He G."/>
            <person name="Johnson J."/>
            <person name="Barry K.W."/>
            <person name="Grigoriev I.V."/>
            <person name="Nagy L."/>
            <person name="Hibbett D."/>
            <person name="Henrissat B."/>
            <person name="Matheny P.B."/>
            <person name="Labbe J."/>
            <person name="Martin F."/>
        </authorList>
    </citation>
    <scope>NUCLEOTIDE SEQUENCE</scope>
    <source>
        <strain evidence="1">FP105234-sp</strain>
    </source>
</reference>
<evidence type="ECO:0000313" key="2">
    <source>
        <dbReference type="Proteomes" id="UP000814033"/>
    </source>
</evidence>
<dbReference type="EMBL" id="MU276551">
    <property type="protein sequence ID" value="KAI0038249.1"/>
    <property type="molecule type" value="Genomic_DNA"/>
</dbReference>
<comment type="caution">
    <text evidence="1">The sequence shown here is derived from an EMBL/GenBank/DDBJ whole genome shotgun (WGS) entry which is preliminary data.</text>
</comment>
<name>A0ACB8R2B5_9AGAM</name>
<evidence type="ECO:0000313" key="1">
    <source>
        <dbReference type="EMBL" id="KAI0038249.1"/>
    </source>
</evidence>
<accession>A0ACB8R2B5</accession>
<keyword evidence="2" id="KW-1185">Reference proteome</keyword>
<sequence length="102" mass="11133">MFNTVDCCTLPPSLFPREVGPAEIALQDLHAVGLHPSRNTTSAERCIARSLRSLTVWMLLPSSATLEQLTALESLVIGGLPTKPLTLDEPSHRDRNRDASAR</sequence>
<protein>
    <submittedName>
        <fullName evidence="1">Uncharacterized protein</fullName>
    </submittedName>
</protein>
<gene>
    <name evidence="1" type="ORF">FA95DRAFT_1613531</name>
</gene>
<dbReference type="Proteomes" id="UP000814033">
    <property type="component" value="Unassembled WGS sequence"/>
</dbReference>